<dbReference type="Proteomes" id="UP001181622">
    <property type="component" value="Unassembled WGS sequence"/>
</dbReference>
<feature type="transmembrane region" description="Helical" evidence="2">
    <location>
        <begin position="161"/>
        <end position="184"/>
    </location>
</feature>
<dbReference type="Gene3D" id="1.20.5.340">
    <property type="match status" value="1"/>
</dbReference>
<feature type="compositionally biased region" description="Basic and acidic residues" evidence="1">
    <location>
        <begin position="86"/>
        <end position="97"/>
    </location>
</feature>
<feature type="compositionally biased region" description="Low complexity" evidence="1">
    <location>
        <begin position="58"/>
        <end position="85"/>
    </location>
</feature>
<feature type="region of interest" description="Disordered" evidence="1">
    <location>
        <begin position="1"/>
        <end position="158"/>
    </location>
</feature>
<evidence type="ECO:0000256" key="1">
    <source>
        <dbReference type="SAM" id="MobiDB-lite"/>
    </source>
</evidence>
<evidence type="ECO:0000256" key="2">
    <source>
        <dbReference type="SAM" id="Phobius"/>
    </source>
</evidence>
<protein>
    <recommendedName>
        <fullName evidence="5">Mitochondrial inner membrane protein</fullName>
    </recommendedName>
</protein>
<feature type="compositionally biased region" description="Low complexity" evidence="1">
    <location>
        <begin position="125"/>
        <end position="148"/>
    </location>
</feature>
<feature type="compositionally biased region" description="Basic and acidic residues" evidence="1">
    <location>
        <begin position="106"/>
        <end position="122"/>
    </location>
</feature>
<sequence length="534" mass="53711">MADPKGPETGQDAKGAPSARPRSPTLDLSATDVTPKASKATEGKPADGKPDAEKAPEQAKPASPASSAAPSSAGEAAAGPGAAKSEPAKSEPAKPESPKAGSAKPEPPRSEPAKPQPDKPEAPKPGSSYSPSSGPGSSADARARATARPPVQPDRPAREGVGVLGLIFAALGGAAFALIGVALFGKELIGVAQPDASRVQAVEAKLNAVGGDVAALRSDVSKLKPADTSPIETKLSDLSKSSEATGGRVAGLEDSLKALTEQVAKEPPQDPAIPVLSGRIDGLELRFQNTPSPQELAVLGGRMAGFEARLKELPGKDQLADLTVRIEDLGQTVDGIGQKISAAVAPVSARVDQLATALKERPKGDPVARLVVALGALDQALAEGRPFAPELDAVKSANGETSDLAALDPHAAKGLPTREALGAELAADIAKLAPVKQEPSGSVFDRFVASAGSVVKVTPKDAAGGTDPAALRARVAALGSAGDLEGALAARGSLDEQARAATEDWAQRASARVSAEKAIGSARTAALARLTSND</sequence>
<evidence type="ECO:0008006" key="5">
    <source>
        <dbReference type="Google" id="ProtNLM"/>
    </source>
</evidence>
<keyword evidence="2" id="KW-1133">Transmembrane helix</keyword>
<dbReference type="RefSeq" id="WP_309392201.1">
    <property type="nucleotide sequence ID" value="NZ_JADBEO010000024.1"/>
</dbReference>
<name>A0ABU1DH04_9HYPH</name>
<keyword evidence="2" id="KW-0812">Transmembrane</keyword>
<evidence type="ECO:0000313" key="3">
    <source>
        <dbReference type="EMBL" id="MDR4307396.1"/>
    </source>
</evidence>
<feature type="compositionally biased region" description="Basic and acidic residues" evidence="1">
    <location>
        <begin position="39"/>
        <end position="57"/>
    </location>
</feature>
<proteinExistence type="predicted"/>
<dbReference type="EMBL" id="JADBEO010000024">
    <property type="protein sequence ID" value="MDR4307396.1"/>
    <property type="molecule type" value="Genomic_DNA"/>
</dbReference>
<comment type="caution">
    <text evidence="3">The sequence shown here is derived from an EMBL/GenBank/DDBJ whole genome shotgun (WGS) entry which is preliminary data.</text>
</comment>
<reference evidence="3" key="1">
    <citation type="submission" date="2020-10" db="EMBL/GenBank/DDBJ databases">
        <authorList>
            <person name="Abbas A."/>
            <person name="Razzaq R."/>
            <person name="Waqas M."/>
            <person name="Abbas N."/>
            <person name="Nielsen T.K."/>
            <person name="Hansen L.H."/>
            <person name="Hussain S."/>
            <person name="Shahid M."/>
        </authorList>
    </citation>
    <scope>NUCLEOTIDE SEQUENCE</scope>
    <source>
        <strain evidence="3">S14</strain>
    </source>
</reference>
<organism evidence="3 4">
    <name type="scientific">Chelatococcus sambhunathii</name>
    <dbReference type="NCBI Taxonomy" id="363953"/>
    <lineage>
        <taxon>Bacteria</taxon>
        <taxon>Pseudomonadati</taxon>
        <taxon>Pseudomonadota</taxon>
        <taxon>Alphaproteobacteria</taxon>
        <taxon>Hyphomicrobiales</taxon>
        <taxon>Chelatococcaceae</taxon>
        <taxon>Chelatococcus</taxon>
    </lineage>
</organism>
<evidence type="ECO:0000313" key="4">
    <source>
        <dbReference type="Proteomes" id="UP001181622"/>
    </source>
</evidence>
<keyword evidence="4" id="KW-1185">Reference proteome</keyword>
<accession>A0ABU1DH04</accession>
<gene>
    <name evidence="3" type="ORF">IHQ68_12290</name>
</gene>
<keyword evidence="2" id="KW-0472">Membrane</keyword>